<evidence type="ECO:0000313" key="2">
    <source>
        <dbReference type="EMBL" id="GAI16516.1"/>
    </source>
</evidence>
<comment type="caution">
    <text evidence="2">The sequence shown here is derived from an EMBL/GenBank/DDBJ whole genome shotgun (WGS) entry which is preliminary data.</text>
</comment>
<dbReference type="CDD" id="cd02973">
    <property type="entry name" value="TRX_GRX_like"/>
    <property type="match status" value="1"/>
</dbReference>
<dbReference type="InterPro" id="IPR036249">
    <property type="entry name" value="Thioredoxin-like_sf"/>
</dbReference>
<dbReference type="InterPro" id="IPR012336">
    <property type="entry name" value="Thioredoxin-like_fold"/>
</dbReference>
<dbReference type="EMBL" id="BARV01004219">
    <property type="protein sequence ID" value="GAI16516.1"/>
    <property type="molecule type" value="Genomic_DNA"/>
</dbReference>
<accession>X1MEM4</accession>
<feature type="domain" description="Thioredoxin-like fold" evidence="1">
    <location>
        <begin position="50"/>
        <end position="127"/>
    </location>
</feature>
<protein>
    <recommendedName>
        <fullName evidence="1">Thioredoxin-like fold domain-containing protein</fullName>
    </recommendedName>
</protein>
<name>X1MEM4_9ZZZZ</name>
<feature type="non-terminal residue" evidence="2">
    <location>
        <position position="1"/>
    </location>
</feature>
<organism evidence="2">
    <name type="scientific">marine sediment metagenome</name>
    <dbReference type="NCBI Taxonomy" id="412755"/>
    <lineage>
        <taxon>unclassified sequences</taxon>
        <taxon>metagenomes</taxon>
        <taxon>ecological metagenomes</taxon>
    </lineage>
</organism>
<dbReference type="PANTHER" id="PTHR37170:SF1">
    <property type="entry name" value="GLUTAREDOXIN-LIKE PROTEIN"/>
    <property type="match status" value="1"/>
</dbReference>
<reference evidence="2" key="1">
    <citation type="journal article" date="2014" name="Front. Microbiol.">
        <title>High frequency of phylogenetically diverse reductive dehalogenase-homologous genes in deep subseafloor sedimentary metagenomes.</title>
        <authorList>
            <person name="Kawai M."/>
            <person name="Futagami T."/>
            <person name="Toyoda A."/>
            <person name="Takaki Y."/>
            <person name="Nishi S."/>
            <person name="Hori S."/>
            <person name="Arai W."/>
            <person name="Tsubouchi T."/>
            <person name="Morono Y."/>
            <person name="Uchiyama I."/>
            <person name="Ito T."/>
            <person name="Fujiyama A."/>
            <person name="Inagaki F."/>
            <person name="Takami H."/>
        </authorList>
    </citation>
    <scope>NUCLEOTIDE SEQUENCE</scope>
    <source>
        <strain evidence="2">Expedition CK06-06</strain>
    </source>
</reference>
<gene>
    <name evidence="2" type="ORF">S06H3_09522</name>
</gene>
<dbReference type="Gene3D" id="3.40.30.80">
    <property type="match status" value="1"/>
</dbReference>
<dbReference type="PANTHER" id="PTHR37170">
    <property type="entry name" value="GLUTAREDOXIN-RELATED"/>
    <property type="match status" value="1"/>
</dbReference>
<dbReference type="SUPFAM" id="SSF52833">
    <property type="entry name" value="Thioredoxin-like"/>
    <property type="match status" value="2"/>
</dbReference>
<proteinExistence type="predicted"/>
<dbReference type="AlphaFoldDB" id="X1MEM4"/>
<evidence type="ECO:0000259" key="1">
    <source>
        <dbReference type="Pfam" id="PF13192"/>
    </source>
</evidence>
<dbReference type="Pfam" id="PF13192">
    <property type="entry name" value="Thioredoxin_3"/>
    <property type="match status" value="1"/>
</dbReference>
<sequence>DKDYGIRFYGVPAGKEFTTLIESIMLVSSRKPILTPGAEELLKKITHKVNLKVFVTLECPYCPAMVIRAHKLALAKDNITAEMIESSQFAQLAADFDIFGVPNTIINNGLGSVEGLVTEEVLLQQILSAFEKTGEKSPFT</sequence>